<dbReference type="InterPro" id="IPR007833">
    <property type="entry name" value="Capsule_polysaccharide_synth"/>
</dbReference>
<dbReference type="KEGG" id="ifl:C1H71_08975"/>
<sequence>MINEGIQAFAGKRVLLLQGPVSTFFARLAKDLRNTGAEVFKVNFNAGDWFFYPRNAINYQGKMEDWPAYFEALIKRLDIDAILLFGDCRRIHQDAHAIADKHDLEIGVFEEGYVRPDYITLERFGVNAYSKLSREPAHYQEKTAVPKKQPVGNAYWAMIWFGFWYGSIAALGKVFFRHYQHHRPLSLLEFFPWMRSARRKQWYRWAERGTQEELITHWDKQFFLAPLQVFNDSQITVHADFDGVEHFIEDTLHSFAQHAPKDTLLVFKHHPMDRGYRDYTKLINKLTRQAKVAARVLYIHDQHLPTLLNHVRGVVVVNSTVGLSALHHGAPTITCGNAMYDIAGLTYQNGLDQFWQAAPNAKPNNALYLRFRDHLVAKTQLNGSFYKPLKLLDSYTGLVWGRIKTINSEVQAKNGKLNANPITEIKQHKISGQQNQLILNRLIKTNSQE</sequence>
<dbReference type="Proteomes" id="UP000515917">
    <property type="component" value="Chromosome"/>
</dbReference>
<dbReference type="AlphaFoldDB" id="A0A7G3G9D1"/>
<dbReference type="GO" id="GO:0015774">
    <property type="term" value="P:polysaccharide transport"/>
    <property type="evidence" value="ECO:0007669"/>
    <property type="project" value="InterPro"/>
</dbReference>
<protein>
    <submittedName>
        <fullName evidence="1">Capsular biosynthesis protein</fullName>
    </submittedName>
</protein>
<dbReference type="CDD" id="cd16441">
    <property type="entry name" value="beta_Kdo_transferase_KpsS"/>
    <property type="match status" value="1"/>
</dbReference>
<accession>A0A7G3G9D1</accession>
<evidence type="ECO:0000313" key="2">
    <source>
        <dbReference type="Proteomes" id="UP000515917"/>
    </source>
</evidence>
<reference evidence="1 2" key="1">
    <citation type="submission" date="2018-01" db="EMBL/GenBank/DDBJ databases">
        <title>Genome sequence of Iodobacter sp. strain PCH194 isolated from Indian Trans-Himalaya.</title>
        <authorList>
            <person name="Kumar V."/>
            <person name="Thakur V."/>
            <person name="Kumar S."/>
            <person name="Singh D."/>
        </authorList>
    </citation>
    <scope>NUCLEOTIDE SEQUENCE [LARGE SCALE GENOMIC DNA]</scope>
    <source>
        <strain evidence="1 2">PCH194</strain>
    </source>
</reference>
<organism evidence="1 2">
    <name type="scientific">Iodobacter fluviatilis</name>
    <dbReference type="NCBI Taxonomy" id="537"/>
    <lineage>
        <taxon>Bacteria</taxon>
        <taxon>Pseudomonadati</taxon>
        <taxon>Pseudomonadota</taxon>
        <taxon>Betaproteobacteria</taxon>
        <taxon>Neisseriales</taxon>
        <taxon>Chitinibacteraceae</taxon>
        <taxon>Iodobacter</taxon>
    </lineage>
</organism>
<gene>
    <name evidence="1" type="ORF">C1H71_08975</name>
</gene>
<dbReference type="Pfam" id="PF05159">
    <property type="entry name" value="Capsule_synth"/>
    <property type="match status" value="1"/>
</dbReference>
<keyword evidence="2" id="KW-1185">Reference proteome</keyword>
<dbReference type="RefSeq" id="WP_130106243.1">
    <property type="nucleotide sequence ID" value="NZ_CP025781.1"/>
</dbReference>
<evidence type="ECO:0000313" key="1">
    <source>
        <dbReference type="EMBL" id="QBC43663.1"/>
    </source>
</evidence>
<proteinExistence type="predicted"/>
<name>A0A7G3G9D1_9NEIS</name>
<dbReference type="GO" id="GO:0000271">
    <property type="term" value="P:polysaccharide biosynthetic process"/>
    <property type="evidence" value="ECO:0007669"/>
    <property type="project" value="InterPro"/>
</dbReference>
<dbReference type="EMBL" id="CP025781">
    <property type="protein sequence ID" value="QBC43663.1"/>
    <property type="molecule type" value="Genomic_DNA"/>
</dbReference>